<feature type="compositionally biased region" description="Low complexity" evidence="1">
    <location>
        <begin position="221"/>
        <end position="245"/>
    </location>
</feature>
<feature type="region of interest" description="Disordered" evidence="1">
    <location>
        <begin position="221"/>
        <end position="253"/>
    </location>
</feature>
<evidence type="ECO:0000256" key="2">
    <source>
        <dbReference type="SAM" id="Phobius"/>
    </source>
</evidence>
<feature type="transmembrane region" description="Helical" evidence="2">
    <location>
        <begin position="77"/>
        <end position="95"/>
    </location>
</feature>
<comment type="caution">
    <text evidence="3">The sequence shown here is derived from an EMBL/GenBank/DDBJ whole genome shotgun (WGS) entry which is preliminary data.</text>
</comment>
<keyword evidence="2" id="KW-0812">Transmembrane</keyword>
<gene>
    <name evidence="3" type="ORF">LG943_06580</name>
</gene>
<evidence type="ECO:0000313" key="3">
    <source>
        <dbReference type="EMBL" id="MDA0563992.1"/>
    </source>
</evidence>
<proteinExistence type="predicted"/>
<name>A0A9X3NHX5_9ACTN</name>
<dbReference type="EMBL" id="JAJAQC010000008">
    <property type="protein sequence ID" value="MDA0563992.1"/>
    <property type="molecule type" value="Genomic_DNA"/>
</dbReference>
<feature type="transmembrane region" description="Helical" evidence="2">
    <location>
        <begin position="280"/>
        <end position="299"/>
    </location>
</feature>
<accession>A0A9X3NHX5</accession>
<dbReference type="Proteomes" id="UP001140076">
    <property type="component" value="Unassembled WGS sequence"/>
</dbReference>
<feature type="transmembrane region" description="Helical" evidence="2">
    <location>
        <begin position="161"/>
        <end position="183"/>
    </location>
</feature>
<feature type="transmembrane region" description="Helical" evidence="2">
    <location>
        <begin position="130"/>
        <end position="149"/>
    </location>
</feature>
<keyword evidence="2" id="KW-1133">Transmembrane helix</keyword>
<feature type="transmembrane region" description="Helical" evidence="2">
    <location>
        <begin position="257"/>
        <end position="274"/>
    </location>
</feature>
<evidence type="ECO:0000313" key="4">
    <source>
        <dbReference type="Proteomes" id="UP001140076"/>
    </source>
</evidence>
<dbReference type="AlphaFoldDB" id="A0A9X3NHX5"/>
<feature type="transmembrane region" description="Helical" evidence="2">
    <location>
        <begin position="42"/>
        <end position="65"/>
    </location>
</feature>
<sequence length="380" mass="39958">MTPDSAPPQSRPRGWGRLVPVVGLLLLSPVCAEYLIGYDASIGSPLAMLAGLLVLAPLYGAVAVLIREATRRTGRGWPTVLLLSTAFGLVQAGLIDQSLFALEFDSGDPDWANEQPPTVIPGLEIDARHLLNWVGGHVIWSFAAPIAVVETCTPRRADRPWLGPVGLAVMALLYLGAAALIASDVYATDRAAAPVELLATAAVVLTLVAAAFLIPRPRTTTAPRARAESTETAQTEAAPAETAQAGRGKAPGRAPSPWAFGVAAWLILLAEQSLPTTWTWSAVAADVALLALLGALVLWGSRRPGWSRAHTLAVAGGALLVRAGLSFLVEPLGEPDYTLKYVSNTAITLGVTLLLAWAAHRLPRTTPPPPHAETTARNRV</sequence>
<keyword evidence="2" id="KW-0472">Membrane</keyword>
<feature type="transmembrane region" description="Helical" evidence="2">
    <location>
        <begin position="195"/>
        <end position="214"/>
    </location>
</feature>
<keyword evidence="4" id="KW-1185">Reference proteome</keyword>
<reference evidence="3" key="1">
    <citation type="submission" date="2021-10" db="EMBL/GenBank/DDBJ databases">
        <title>Streptomonospora sp. nov., isolated from mangrove soil.</title>
        <authorList>
            <person name="Chen X."/>
            <person name="Ge X."/>
            <person name="Liu W."/>
        </authorList>
    </citation>
    <scope>NUCLEOTIDE SEQUENCE</scope>
    <source>
        <strain evidence="3">S1-112</strain>
    </source>
</reference>
<evidence type="ECO:0000256" key="1">
    <source>
        <dbReference type="SAM" id="MobiDB-lite"/>
    </source>
</evidence>
<protein>
    <submittedName>
        <fullName evidence="3">Uncharacterized protein</fullName>
    </submittedName>
</protein>
<dbReference type="RefSeq" id="WP_270071280.1">
    <property type="nucleotide sequence ID" value="NZ_JAJAQC010000008.1"/>
</dbReference>
<organism evidence="3 4">
    <name type="scientific">Streptomonospora mangrovi</name>
    <dbReference type="NCBI Taxonomy" id="2883123"/>
    <lineage>
        <taxon>Bacteria</taxon>
        <taxon>Bacillati</taxon>
        <taxon>Actinomycetota</taxon>
        <taxon>Actinomycetes</taxon>
        <taxon>Streptosporangiales</taxon>
        <taxon>Nocardiopsidaceae</taxon>
        <taxon>Streptomonospora</taxon>
    </lineage>
</organism>